<accession>A0A5C7AC70</accession>
<dbReference type="RefSeq" id="WP_147137634.1">
    <property type="nucleotide sequence ID" value="NZ_VOSC01000033.1"/>
</dbReference>
<keyword evidence="1" id="KW-1133">Transmembrane helix</keyword>
<gene>
    <name evidence="2" type="ORF">FUA26_14355</name>
</gene>
<keyword evidence="1" id="KW-0812">Transmembrane</keyword>
<comment type="caution">
    <text evidence="2">The sequence shown here is derived from an EMBL/GenBank/DDBJ whole genome shotgun (WGS) entry which is preliminary data.</text>
</comment>
<sequence length="257" mass="28796">MAPNNFDKHIKQALEKRSIQPSNEAWNKLSNRLEFTSNNSTKKGYVWFGLAASVAAILLVAFQFIKTDNINNSTIKVVDTSKEENLKTTTNNKQNKGITNKFETNTAITKAAPVVKNNTPIANKIKKTEVPSTVVVASTQQPQLLPKEAETITRPTKKLQEELTFEDQKVQQIVAKVKQLKTEKQQVTDAEIEALLQQAQQEIAFKKIYNESTGIVDANALLRDVEDDIERSFRTKVFDALKASYSTVKTAVANRNN</sequence>
<protein>
    <submittedName>
        <fullName evidence="2">Uncharacterized protein</fullName>
    </submittedName>
</protein>
<feature type="transmembrane region" description="Helical" evidence="1">
    <location>
        <begin position="45"/>
        <end position="65"/>
    </location>
</feature>
<dbReference type="Proteomes" id="UP000321790">
    <property type="component" value="Unassembled WGS sequence"/>
</dbReference>
<organism evidence="2 3">
    <name type="scientific">Seonamhaeicola algicola</name>
    <dbReference type="NCBI Taxonomy" id="1719036"/>
    <lineage>
        <taxon>Bacteria</taxon>
        <taxon>Pseudomonadati</taxon>
        <taxon>Bacteroidota</taxon>
        <taxon>Flavobacteriia</taxon>
        <taxon>Flavobacteriales</taxon>
        <taxon>Flavobacteriaceae</taxon>
    </lineage>
</organism>
<reference evidence="3" key="1">
    <citation type="submission" date="2019-08" db="EMBL/GenBank/DDBJ databases">
        <title>Seonamhaeicola sediminis sp. nov., isolated from marine sediment.</title>
        <authorList>
            <person name="Cao W.R."/>
        </authorList>
    </citation>
    <scope>NUCLEOTIDE SEQUENCE [LARGE SCALE GENOMIC DNA]</scope>
    <source>
        <strain evidence="3">Gy8</strain>
    </source>
</reference>
<dbReference type="AlphaFoldDB" id="A0A5C7AC70"/>
<evidence type="ECO:0000313" key="3">
    <source>
        <dbReference type="Proteomes" id="UP000321790"/>
    </source>
</evidence>
<evidence type="ECO:0000256" key="1">
    <source>
        <dbReference type="SAM" id="Phobius"/>
    </source>
</evidence>
<dbReference type="OrthoDB" id="1247025at2"/>
<proteinExistence type="predicted"/>
<evidence type="ECO:0000313" key="2">
    <source>
        <dbReference type="EMBL" id="TXE06158.1"/>
    </source>
</evidence>
<dbReference type="EMBL" id="VOSC01000033">
    <property type="protein sequence ID" value="TXE06158.1"/>
    <property type="molecule type" value="Genomic_DNA"/>
</dbReference>
<keyword evidence="3" id="KW-1185">Reference proteome</keyword>
<name>A0A5C7AC70_9FLAO</name>
<keyword evidence="1" id="KW-0472">Membrane</keyword>